<organism evidence="6 7">
    <name type="scientific">Luteibacter rhizovicinus</name>
    <dbReference type="NCBI Taxonomy" id="242606"/>
    <lineage>
        <taxon>Bacteria</taxon>
        <taxon>Pseudomonadati</taxon>
        <taxon>Pseudomonadota</taxon>
        <taxon>Gammaproteobacteria</taxon>
        <taxon>Lysobacterales</taxon>
        <taxon>Rhodanobacteraceae</taxon>
        <taxon>Luteibacter</taxon>
    </lineage>
</organism>
<keyword evidence="4" id="KW-0812">Transmembrane</keyword>
<name>A0A4R3Z0T9_9GAMM</name>
<gene>
    <name evidence="6" type="ORF">EC912_101845</name>
</gene>
<keyword evidence="4" id="KW-1133">Transmembrane helix</keyword>
<dbReference type="SUPFAM" id="SSF48452">
    <property type="entry name" value="TPR-like"/>
    <property type="match status" value="1"/>
</dbReference>
<evidence type="ECO:0000259" key="5">
    <source>
        <dbReference type="Pfam" id="PF23914"/>
    </source>
</evidence>
<dbReference type="InterPro" id="IPR056413">
    <property type="entry name" value="TPR_CcmH_CycH"/>
</dbReference>
<reference evidence="6 7" key="1">
    <citation type="submission" date="2019-03" db="EMBL/GenBank/DDBJ databases">
        <title>Above-ground endophytic microbial communities from plants in different locations in the United States.</title>
        <authorList>
            <person name="Frank C."/>
        </authorList>
    </citation>
    <scope>NUCLEOTIDE SEQUENCE [LARGE SCALE GENOMIC DNA]</scope>
    <source>
        <strain evidence="6 7">LP_13_YM</strain>
    </source>
</reference>
<dbReference type="InterPro" id="IPR051263">
    <property type="entry name" value="C-type_cytochrome_biogenesis"/>
</dbReference>
<protein>
    <recommendedName>
        <fullName evidence="5">Cytochrome c-type biogenesis protein H TPR domain-containing protein</fullName>
    </recommendedName>
</protein>
<keyword evidence="1" id="KW-0677">Repeat</keyword>
<evidence type="ECO:0000256" key="4">
    <source>
        <dbReference type="SAM" id="Phobius"/>
    </source>
</evidence>
<dbReference type="PANTHER" id="PTHR47870">
    <property type="entry name" value="CYTOCHROME C-TYPE BIOGENESIS PROTEIN CCMH"/>
    <property type="match status" value="1"/>
</dbReference>
<evidence type="ECO:0000256" key="1">
    <source>
        <dbReference type="ARBA" id="ARBA00022737"/>
    </source>
</evidence>
<dbReference type="PANTHER" id="PTHR47870:SF1">
    <property type="entry name" value="CYTOCHROME C-TYPE BIOGENESIS PROTEIN CCMH"/>
    <property type="match status" value="1"/>
</dbReference>
<evidence type="ECO:0000256" key="2">
    <source>
        <dbReference type="ARBA" id="ARBA00022748"/>
    </source>
</evidence>
<dbReference type="GO" id="GO:0017004">
    <property type="term" value="P:cytochrome complex assembly"/>
    <property type="evidence" value="ECO:0007669"/>
    <property type="project" value="UniProtKB-KW"/>
</dbReference>
<accession>A0A4R3Z0T9</accession>
<feature type="transmembrane region" description="Helical" evidence="4">
    <location>
        <begin position="6"/>
        <end position="28"/>
    </location>
</feature>
<keyword evidence="3" id="KW-0802">TPR repeat</keyword>
<keyword evidence="2" id="KW-0201">Cytochrome c-type biogenesis</keyword>
<dbReference type="Pfam" id="PF23914">
    <property type="entry name" value="TPR_CcmH_CycH"/>
    <property type="match status" value="1"/>
</dbReference>
<keyword evidence="4" id="KW-0472">Membrane</keyword>
<dbReference type="GO" id="GO:0005886">
    <property type="term" value="C:plasma membrane"/>
    <property type="evidence" value="ECO:0007669"/>
    <property type="project" value="TreeGrafter"/>
</dbReference>
<proteinExistence type="predicted"/>
<keyword evidence="7" id="KW-1185">Reference proteome</keyword>
<sequence length="224" mass="24294">MNPTVSIFYIAAAAMIAVALCLIVYPLLRRRPSRSMLAVAIGTVAVLPVAAIYLYSLIGTPSALDRKMRVAQVESATPVDASAEAKQREVAAWMDKAHAAETARHPTEIADAYRHVLAIDPEQTAAMVGLVEAGMSQHADYAIDGPSRQLLQEAVALEPDNQRALWLLGIVAFQQNDYPRASQTWRHLLSLLDADSSLARTVAEKIAVADARTNVRANIEARAR</sequence>
<dbReference type="AlphaFoldDB" id="A0A4R3Z0T9"/>
<dbReference type="Gene3D" id="1.25.40.10">
    <property type="entry name" value="Tetratricopeptide repeat domain"/>
    <property type="match status" value="1"/>
</dbReference>
<evidence type="ECO:0000256" key="3">
    <source>
        <dbReference type="ARBA" id="ARBA00022803"/>
    </source>
</evidence>
<feature type="domain" description="Cytochrome c-type biogenesis protein H TPR" evidence="5">
    <location>
        <begin position="88"/>
        <end position="197"/>
    </location>
</feature>
<dbReference type="EMBL" id="SMCS01000001">
    <property type="protein sequence ID" value="TCV97828.1"/>
    <property type="molecule type" value="Genomic_DNA"/>
</dbReference>
<dbReference type="Proteomes" id="UP000295645">
    <property type="component" value="Unassembled WGS sequence"/>
</dbReference>
<feature type="transmembrane region" description="Helical" evidence="4">
    <location>
        <begin position="35"/>
        <end position="58"/>
    </location>
</feature>
<evidence type="ECO:0000313" key="7">
    <source>
        <dbReference type="Proteomes" id="UP000295645"/>
    </source>
</evidence>
<dbReference type="InterPro" id="IPR011990">
    <property type="entry name" value="TPR-like_helical_dom_sf"/>
</dbReference>
<comment type="caution">
    <text evidence="6">The sequence shown here is derived from an EMBL/GenBank/DDBJ whole genome shotgun (WGS) entry which is preliminary data.</text>
</comment>
<evidence type="ECO:0000313" key="6">
    <source>
        <dbReference type="EMBL" id="TCV97828.1"/>
    </source>
</evidence>